<dbReference type="Proteomes" id="UP001157133">
    <property type="component" value="Unassembled WGS sequence"/>
</dbReference>
<dbReference type="InterPro" id="IPR036388">
    <property type="entry name" value="WH-like_DNA-bd_sf"/>
</dbReference>
<feature type="transmembrane region" description="Helical" evidence="3">
    <location>
        <begin position="118"/>
        <end position="136"/>
    </location>
</feature>
<feature type="domain" description="OmpR/PhoB-type" evidence="4">
    <location>
        <begin position="1"/>
        <end position="98"/>
    </location>
</feature>
<protein>
    <recommendedName>
        <fullName evidence="4">OmpR/PhoB-type domain-containing protein</fullName>
    </recommendedName>
</protein>
<dbReference type="Pfam" id="PF00486">
    <property type="entry name" value="Trans_reg_C"/>
    <property type="match status" value="1"/>
</dbReference>
<keyword evidence="3" id="KW-0472">Membrane</keyword>
<name>A0ABQ6GYN0_9GAMM</name>
<evidence type="ECO:0000256" key="2">
    <source>
        <dbReference type="PROSITE-ProRule" id="PRU01091"/>
    </source>
</evidence>
<organism evidence="5 6">
    <name type="scientific">Thalassotalea eurytherma</name>
    <dbReference type="NCBI Taxonomy" id="1144278"/>
    <lineage>
        <taxon>Bacteria</taxon>
        <taxon>Pseudomonadati</taxon>
        <taxon>Pseudomonadota</taxon>
        <taxon>Gammaproteobacteria</taxon>
        <taxon>Alteromonadales</taxon>
        <taxon>Colwelliaceae</taxon>
        <taxon>Thalassotalea</taxon>
    </lineage>
</organism>
<dbReference type="SUPFAM" id="SSF82171">
    <property type="entry name" value="DPP6 N-terminal domain-like"/>
    <property type="match status" value="1"/>
</dbReference>
<dbReference type="CDD" id="cd00383">
    <property type="entry name" value="trans_reg_C"/>
    <property type="match status" value="1"/>
</dbReference>
<dbReference type="Gene3D" id="1.10.10.10">
    <property type="entry name" value="Winged helix-like DNA-binding domain superfamily/Winged helix DNA-binding domain"/>
    <property type="match status" value="1"/>
</dbReference>
<dbReference type="InterPro" id="IPR011042">
    <property type="entry name" value="6-blade_b-propeller_TolB-like"/>
</dbReference>
<dbReference type="SUPFAM" id="SSF46894">
    <property type="entry name" value="C-terminal effector domain of the bipartite response regulators"/>
    <property type="match status" value="1"/>
</dbReference>
<evidence type="ECO:0000313" key="5">
    <source>
        <dbReference type="EMBL" id="GLX80982.1"/>
    </source>
</evidence>
<evidence type="ECO:0000313" key="6">
    <source>
        <dbReference type="Proteomes" id="UP001157133"/>
    </source>
</evidence>
<accession>A0ABQ6GYN0</accession>
<gene>
    <name evidence="5" type="ORF">theurythT_04340</name>
</gene>
<keyword evidence="6" id="KW-1185">Reference proteome</keyword>
<keyword evidence="1 2" id="KW-0238">DNA-binding</keyword>
<dbReference type="PROSITE" id="PS51755">
    <property type="entry name" value="OMPR_PHOB"/>
    <property type="match status" value="1"/>
</dbReference>
<dbReference type="InterPro" id="IPR001867">
    <property type="entry name" value="OmpR/PhoB-type_DNA-bd"/>
</dbReference>
<dbReference type="RefSeq" id="WP_284206307.1">
    <property type="nucleotide sequence ID" value="NZ_BSSU01000002.1"/>
</dbReference>
<keyword evidence="3" id="KW-0812">Transmembrane</keyword>
<feature type="DNA-binding region" description="OmpR/PhoB-type" evidence="2">
    <location>
        <begin position="1"/>
        <end position="98"/>
    </location>
</feature>
<sequence>MQFVFDDVIVDNDRKTLLKSGELVECEPRVFQLLVYFCMHPHEAITRASLIESVWQGRVVSDAAVNRAVGELRKLIEESQSSPKYIQTVSKVGYRFTSKPNVITHGSIARSASHWQRFMLICLLVVVVAICAIVVLQNNSNKLSITPTKIVHRSPLTSFLGSSFNASYDKRHDSVYYLFKEEPKDSAQIYQMDSIGRYQQITDDSFYYTDVIASSDDTIFAARLNNLEERQCEIVQISKVDYNISSLIDCGQSIVSQLALDSKQNRLIYRNREHIAQPYSIFSFHLNTMRQQQLTRPKQGGNGLGDYIFALNTSSNFLAVIEYHDTGKDRLKVIDLTSNSVILNTDFDQGIFGLLWHDEHSLIYSKDDGLYVFSIADNQVSVIEKSDQFGRLSYGEQPLEMLTERSHLQANIYGVPLLNKGVKNAHFKDTSKYTFTQNVQLNHMPALGNLSNILAFQISKPGKVELHIKPEGKPSYRVSFQDDIDFISAMDWSIDDSLLIASINGGVYVYSIIDRTWQALTERHLKVHHVAFINKHAYYSAEVDGQWNIWRMTVEGDDKTQVTFKGGYSVQGNENEIYYTKFNRSGLFKLSFSASDEVLLLADFPVKNWRHWQLKGSKIYLKENTTLSAFELTSKNKDVVYEFSDDMPSTCHVSHDQAMAACSIIDDSSSNLWRVKLASEQ</sequence>
<comment type="caution">
    <text evidence="5">The sequence shown here is derived from an EMBL/GenBank/DDBJ whole genome shotgun (WGS) entry which is preliminary data.</text>
</comment>
<dbReference type="Gene3D" id="2.120.10.30">
    <property type="entry name" value="TolB, C-terminal domain"/>
    <property type="match status" value="1"/>
</dbReference>
<proteinExistence type="predicted"/>
<evidence type="ECO:0000259" key="4">
    <source>
        <dbReference type="PROSITE" id="PS51755"/>
    </source>
</evidence>
<dbReference type="EMBL" id="BSSU01000002">
    <property type="protein sequence ID" value="GLX80982.1"/>
    <property type="molecule type" value="Genomic_DNA"/>
</dbReference>
<dbReference type="InterPro" id="IPR016032">
    <property type="entry name" value="Sig_transdc_resp-reg_C-effctor"/>
</dbReference>
<keyword evidence="3" id="KW-1133">Transmembrane helix</keyword>
<reference evidence="5 6" key="1">
    <citation type="submission" date="2023-03" db="EMBL/GenBank/DDBJ databases">
        <title>Draft genome sequence of Thalassotalea eurytherma JCM 18482T.</title>
        <authorList>
            <person name="Sawabe T."/>
        </authorList>
    </citation>
    <scope>NUCLEOTIDE SEQUENCE [LARGE SCALE GENOMIC DNA]</scope>
    <source>
        <strain evidence="5 6">JCM 18482</strain>
    </source>
</reference>
<evidence type="ECO:0000256" key="1">
    <source>
        <dbReference type="ARBA" id="ARBA00023125"/>
    </source>
</evidence>
<evidence type="ECO:0000256" key="3">
    <source>
        <dbReference type="SAM" id="Phobius"/>
    </source>
</evidence>
<dbReference type="SMART" id="SM00862">
    <property type="entry name" value="Trans_reg_C"/>
    <property type="match status" value="1"/>
</dbReference>